<dbReference type="OrthoDB" id="5298112at2"/>
<accession>A0A4R3VJ69</accession>
<dbReference type="GO" id="GO:0015221">
    <property type="term" value="F:lipopolysaccharide transmembrane transporter activity"/>
    <property type="evidence" value="ECO:0007669"/>
    <property type="project" value="InterPro"/>
</dbReference>
<evidence type="ECO:0000256" key="2">
    <source>
        <dbReference type="ARBA" id="ARBA00022519"/>
    </source>
</evidence>
<dbReference type="InterPro" id="IPR010664">
    <property type="entry name" value="LipoPS_assembly_LptC-rel"/>
</dbReference>
<evidence type="ECO:0000313" key="8">
    <source>
        <dbReference type="Proteomes" id="UP000294692"/>
    </source>
</evidence>
<reference evidence="7 8" key="1">
    <citation type="submission" date="2019-03" db="EMBL/GenBank/DDBJ databases">
        <title>Genomic Encyclopedia of Type Strains, Phase IV (KMG-IV): sequencing the most valuable type-strain genomes for metagenomic binning, comparative biology and taxonomic classification.</title>
        <authorList>
            <person name="Goeker M."/>
        </authorList>
    </citation>
    <scope>NUCLEOTIDE SEQUENCE [LARGE SCALE GENOMIC DNA]</scope>
    <source>
        <strain evidence="7 8">DSM 100048</strain>
    </source>
</reference>
<keyword evidence="8" id="KW-1185">Reference proteome</keyword>
<evidence type="ECO:0000256" key="1">
    <source>
        <dbReference type="ARBA" id="ARBA00022475"/>
    </source>
</evidence>
<dbReference type="AlphaFoldDB" id="A0A4R3VJ69"/>
<evidence type="ECO:0000313" key="7">
    <source>
        <dbReference type="EMBL" id="TCV03045.1"/>
    </source>
</evidence>
<keyword evidence="1" id="KW-1003">Cell membrane</keyword>
<dbReference type="Proteomes" id="UP000294692">
    <property type="component" value="Unassembled WGS sequence"/>
</dbReference>
<dbReference type="GO" id="GO:0017089">
    <property type="term" value="F:glycolipid transfer activity"/>
    <property type="evidence" value="ECO:0007669"/>
    <property type="project" value="TreeGrafter"/>
</dbReference>
<dbReference type="Pfam" id="PF06835">
    <property type="entry name" value="LptC"/>
    <property type="match status" value="1"/>
</dbReference>
<dbReference type="PANTHER" id="PTHR37481:SF1">
    <property type="entry name" value="LIPOPOLYSACCHARIDE EXPORT SYSTEM PROTEIN LPTC"/>
    <property type="match status" value="1"/>
</dbReference>
<keyword evidence="4" id="KW-1133">Transmembrane helix</keyword>
<evidence type="ECO:0000256" key="6">
    <source>
        <dbReference type="SAM" id="MobiDB-lite"/>
    </source>
</evidence>
<sequence>MRDRLPGLIALVLLLLLVAGTWWAADYTHRSILQDPPRRVTHEPDSWAREFVMLRSDPNGRAINRLEGDYMVHYPDDDSYEITQPRAAGQQDGAPVTTGTADMAVMDQDGARIVMRGNARVNRQGDEERMPLEVTSETLTLLTDEDVVLTDEPAVVLHGNSVMKGNGMRYDNKTRQLQVHSASDVKISGRDRRAPSNNNSADADKAQ</sequence>
<evidence type="ECO:0000256" key="3">
    <source>
        <dbReference type="ARBA" id="ARBA00022692"/>
    </source>
</evidence>
<dbReference type="InterPro" id="IPR026265">
    <property type="entry name" value="LptC"/>
</dbReference>
<protein>
    <submittedName>
        <fullName evidence="7">Lipopolysaccharide export system protein LptC</fullName>
    </submittedName>
</protein>
<dbReference type="GO" id="GO:0005886">
    <property type="term" value="C:plasma membrane"/>
    <property type="evidence" value="ECO:0007669"/>
    <property type="project" value="InterPro"/>
</dbReference>
<dbReference type="Gene3D" id="2.60.450.10">
    <property type="entry name" value="Lipopolysaccharide (LPS) transport protein A like domain"/>
    <property type="match status" value="1"/>
</dbReference>
<comment type="caution">
    <text evidence="7">The sequence shown here is derived from an EMBL/GenBank/DDBJ whole genome shotgun (WGS) entry which is preliminary data.</text>
</comment>
<dbReference type="GO" id="GO:0030288">
    <property type="term" value="C:outer membrane-bounded periplasmic space"/>
    <property type="evidence" value="ECO:0007669"/>
    <property type="project" value="TreeGrafter"/>
</dbReference>
<proteinExistence type="predicted"/>
<keyword evidence="3" id="KW-0812">Transmembrane</keyword>
<feature type="region of interest" description="Disordered" evidence="6">
    <location>
        <begin position="180"/>
        <end position="207"/>
    </location>
</feature>
<evidence type="ECO:0000256" key="5">
    <source>
        <dbReference type="ARBA" id="ARBA00023136"/>
    </source>
</evidence>
<dbReference type="EMBL" id="SMBX01000001">
    <property type="protein sequence ID" value="TCV03045.1"/>
    <property type="molecule type" value="Genomic_DNA"/>
</dbReference>
<dbReference type="InterPro" id="IPR052363">
    <property type="entry name" value="LPS_export_LptC"/>
</dbReference>
<keyword evidence="5" id="KW-0472">Membrane</keyword>
<dbReference type="PANTHER" id="PTHR37481">
    <property type="entry name" value="LIPOPOLYSACCHARIDE EXPORT SYSTEM PROTEIN LPTC"/>
    <property type="match status" value="1"/>
</dbReference>
<name>A0A4R3VJ69_9BURK</name>
<dbReference type="NCBIfam" id="TIGR04409">
    <property type="entry name" value="LptC_YrbK"/>
    <property type="match status" value="1"/>
</dbReference>
<evidence type="ECO:0000256" key="4">
    <source>
        <dbReference type="ARBA" id="ARBA00022989"/>
    </source>
</evidence>
<dbReference type="RefSeq" id="WP_132473107.1">
    <property type="nucleotide sequence ID" value="NZ_JBHRVM010000001.1"/>
</dbReference>
<keyword evidence="2" id="KW-0997">Cell inner membrane</keyword>
<organism evidence="7 8">
    <name type="scientific">Paracandidimonas soli</name>
    <dbReference type="NCBI Taxonomy" id="1917182"/>
    <lineage>
        <taxon>Bacteria</taxon>
        <taxon>Pseudomonadati</taxon>
        <taxon>Pseudomonadota</taxon>
        <taxon>Betaproteobacteria</taxon>
        <taxon>Burkholderiales</taxon>
        <taxon>Alcaligenaceae</taxon>
        <taxon>Paracandidimonas</taxon>
    </lineage>
</organism>
<gene>
    <name evidence="7" type="ORF">EV686_101507</name>
</gene>